<organism evidence="1 2">
    <name type="scientific">Paramagnetospirillum magnetotacticum MS-1</name>
    <dbReference type="NCBI Taxonomy" id="272627"/>
    <lineage>
        <taxon>Bacteria</taxon>
        <taxon>Pseudomonadati</taxon>
        <taxon>Pseudomonadota</taxon>
        <taxon>Alphaproteobacteria</taxon>
        <taxon>Rhodospirillales</taxon>
        <taxon>Magnetospirillaceae</taxon>
        <taxon>Paramagnetospirillum</taxon>
    </lineage>
</organism>
<evidence type="ECO:0000313" key="1">
    <source>
        <dbReference type="EMBL" id="KIL98478.1"/>
    </source>
</evidence>
<dbReference type="STRING" id="272627.CCC_03761"/>
<sequence length="521" mass="56304">MAWDPAQPSELLLTTGGDERLRVDPETGLNRYGCSPRPRPWAITFASTTATSVSEGAFAHVEGLRRRLNDAAKAGRLDEEYALAMEEVRGEVPRQCGTVPGTEAILTPSGTDAEFYALHLALAADRRPLTNIVIAPGETASNVLQAASGRHYNATTAMGHHVGVDQPVDAATAARVELAILQVRDGAGDPLPMEEINRAAEELIERELARGRRVLLHLLDTSKTGLVAPGVDFTFALARRFAGDLDVVVDASQLRLSKNSVARYLGHGFMVIITGSKFFTGPPFAGALLVPPAIGGRVQLGLAALPQGYNAYTERHCWPDAWENWCRPMGGEANMGLLMRWWAALWEMAAFHAVPPAEARRILDRFLTAIRAEVTAKPRLGLLPCPAPERGAAGSWDGLATILTFTATPPKAKAPLGMEELRRLHVWLNRDISPLLPSTAREKDRRLAALACHIGQPVMAGETLSGLRLAAGARLVSGARQAMARGRSVEAFLDMEIAEAKLVLAKLDMLLRHWQHLTSAA</sequence>
<comment type="caution">
    <text evidence="1">The sequence shown here is derived from an EMBL/GenBank/DDBJ whole genome shotgun (WGS) entry which is preliminary data.</text>
</comment>
<protein>
    <submittedName>
        <fullName evidence="1">Uncharacterized protein</fullName>
    </submittedName>
</protein>
<reference evidence="1 2" key="1">
    <citation type="submission" date="2015-01" db="EMBL/GenBank/DDBJ databases">
        <title>Genome Sequence of Magnetospirillum magnetotacticum Strain MS-1.</title>
        <authorList>
            <person name="Marinov G.K."/>
            <person name="Smalley M.D."/>
            <person name="DeSalvo G."/>
        </authorList>
    </citation>
    <scope>NUCLEOTIDE SEQUENCE [LARGE SCALE GENOMIC DNA]</scope>
    <source>
        <strain evidence="1 2">MS-1</strain>
    </source>
</reference>
<dbReference type="Proteomes" id="UP000031971">
    <property type="component" value="Unassembled WGS sequence"/>
</dbReference>
<evidence type="ECO:0000313" key="2">
    <source>
        <dbReference type="Proteomes" id="UP000031971"/>
    </source>
</evidence>
<dbReference type="InterPro" id="IPR015424">
    <property type="entry name" value="PyrdxlP-dep_Trfase"/>
</dbReference>
<dbReference type="SUPFAM" id="SSF53383">
    <property type="entry name" value="PLP-dependent transferases"/>
    <property type="match status" value="1"/>
</dbReference>
<dbReference type="RefSeq" id="WP_041041660.1">
    <property type="nucleotide sequence ID" value="NZ_JXSL01000028.1"/>
</dbReference>
<name>A0A0C2YTJ8_PARME</name>
<proteinExistence type="predicted"/>
<dbReference type="InterPro" id="IPR015421">
    <property type="entry name" value="PyrdxlP-dep_Trfase_major"/>
</dbReference>
<dbReference type="EMBL" id="JXSL01000028">
    <property type="protein sequence ID" value="KIL98478.1"/>
    <property type="molecule type" value="Genomic_DNA"/>
</dbReference>
<dbReference type="Gene3D" id="3.40.640.10">
    <property type="entry name" value="Type I PLP-dependent aspartate aminotransferase-like (Major domain)"/>
    <property type="match status" value="1"/>
</dbReference>
<accession>A0A0C2YTJ8</accession>
<keyword evidence="2" id="KW-1185">Reference proteome</keyword>
<dbReference type="OrthoDB" id="8556864at2"/>
<dbReference type="AlphaFoldDB" id="A0A0C2YTJ8"/>
<gene>
    <name evidence="1" type="ORF">CCC_03761</name>
</gene>